<dbReference type="InterPro" id="IPR029063">
    <property type="entry name" value="SAM-dependent_MTases_sf"/>
</dbReference>
<protein>
    <submittedName>
        <fullName evidence="5">Methyltransferase domain-containing protein</fullName>
    </submittedName>
</protein>
<gene>
    <name evidence="5" type="ORF">GTH32_12650</name>
</gene>
<comment type="caution">
    <text evidence="5">The sequence shown here is derived from an EMBL/GenBank/DDBJ whole genome shotgun (WGS) entry which is preliminary data.</text>
</comment>
<dbReference type="PANTHER" id="PTHR24422">
    <property type="entry name" value="CHEMOTAXIS PROTEIN METHYLTRANSFERASE"/>
    <property type="match status" value="1"/>
</dbReference>
<feature type="domain" description="CheR-type methyltransferase" evidence="4">
    <location>
        <begin position="43"/>
        <end position="267"/>
    </location>
</feature>
<organism evidence="5 6">
    <name type="scientific">Alteromonas profundi</name>
    <dbReference type="NCBI Taxonomy" id="2696062"/>
    <lineage>
        <taxon>Bacteria</taxon>
        <taxon>Pseudomonadati</taxon>
        <taxon>Pseudomonadota</taxon>
        <taxon>Gammaproteobacteria</taxon>
        <taxon>Alteromonadales</taxon>
        <taxon>Alteromonadaceae</taxon>
        <taxon>Alteromonas/Salinimonas group</taxon>
        <taxon>Alteromonas</taxon>
    </lineage>
</organism>
<reference evidence="5 6" key="1">
    <citation type="submission" date="2020-01" db="EMBL/GenBank/DDBJ databases">
        <authorList>
            <person name="Chen J."/>
            <person name="Zhu S."/>
            <person name="Yang J."/>
        </authorList>
    </citation>
    <scope>NUCLEOTIDE SEQUENCE [LARGE SCALE GENOMIC DNA]</scope>
    <source>
        <strain evidence="5 6">345S023</strain>
    </source>
</reference>
<accession>A0A7X5RLS3</accession>
<evidence type="ECO:0000313" key="6">
    <source>
        <dbReference type="Proteomes" id="UP000470213"/>
    </source>
</evidence>
<keyword evidence="6" id="KW-1185">Reference proteome</keyword>
<proteinExistence type="predicted"/>
<dbReference type="Pfam" id="PF01739">
    <property type="entry name" value="CheR"/>
    <property type="match status" value="1"/>
</dbReference>
<dbReference type="PANTHER" id="PTHR24422:SF19">
    <property type="entry name" value="CHEMOTAXIS PROTEIN METHYLTRANSFERASE"/>
    <property type="match status" value="1"/>
</dbReference>
<dbReference type="Proteomes" id="UP000470213">
    <property type="component" value="Unassembled WGS sequence"/>
</dbReference>
<dbReference type="PRINTS" id="PR00996">
    <property type="entry name" value="CHERMTFRASE"/>
</dbReference>
<evidence type="ECO:0000313" key="5">
    <source>
        <dbReference type="EMBL" id="NDV92024.1"/>
    </source>
</evidence>
<dbReference type="GO" id="GO:0008757">
    <property type="term" value="F:S-adenosylmethionine-dependent methyltransferase activity"/>
    <property type="evidence" value="ECO:0007669"/>
    <property type="project" value="InterPro"/>
</dbReference>
<name>A0A7X5RLS3_9ALTE</name>
<dbReference type="Gene3D" id="1.25.40.10">
    <property type="entry name" value="Tetratricopeptide repeat domain"/>
    <property type="match status" value="1"/>
</dbReference>
<dbReference type="InterPro" id="IPR050903">
    <property type="entry name" value="Bact_Chemotaxis_MeTrfase"/>
</dbReference>
<dbReference type="SUPFAM" id="SSF48452">
    <property type="entry name" value="TPR-like"/>
    <property type="match status" value="1"/>
</dbReference>
<evidence type="ECO:0000256" key="2">
    <source>
        <dbReference type="ARBA" id="ARBA00022679"/>
    </source>
</evidence>
<dbReference type="InterPro" id="IPR011990">
    <property type="entry name" value="TPR-like_helical_dom_sf"/>
</dbReference>
<evidence type="ECO:0000256" key="3">
    <source>
        <dbReference type="ARBA" id="ARBA00022691"/>
    </source>
</evidence>
<dbReference type="GO" id="GO:0032259">
    <property type="term" value="P:methylation"/>
    <property type="evidence" value="ECO:0007669"/>
    <property type="project" value="UniProtKB-KW"/>
</dbReference>
<dbReference type="PROSITE" id="PS50123">
    <property type="entry name" value="CHER"/>
    <property type="match status" value="1"/>
</dbReference>
<keyword evidence="2 5" id="KW-0808">Transferase</keyword>
<dbReference type="SMART" id="SM00138">
    <property type="entry name" value="MeTrc"/>
    <property type="match status" value="1"/>
</dbReference>
<keyword evidence="3" id="KW-0949">S-adenosyl-L-methionine</keyword>
<keyword evidence="1 5" id="KW-0489">Methyltransferase</keyword>
<dbReference type="InterPro" id="IPR022642">
    <property type="entry name" value="CheR_C"/>
</dbReference>
<dbReference type="Gene3D" id="3.40.50.150">
    <property type="entry name" value="Vaccinia Virus protein VP39"/>
    <property type="match status" value="1"/>
</dbReference>
<dbReference type="InterPro" id="IPR000780">
    <property type="entry name" value="CheR_MeTrfase"/>
</dbReference>
<sequence>MGTISKETFAEISQLLNLGLAECRVADAKIKISEWSIQENIQLESDLALTLKSNPLAVQRLIDKLVVGETYFFRHEGHFVFIRQEVERDDLRNTKQYEVLSAGCSTGEEAYSCSMLLEQAGVQYTVRGIDISSENIRNAKEGNYSSWSLRNINAFSDLTTYLREYKNGKHSVTDEVKKQTLFQCENLLKSSEYEGGEYSNRFDFILCRNLMIYLQPADTNDLAFRLIEMLKPGGWLIPGPSDPITTYLDLLMPKETTDGLVFQKPVTLKRNTLPSNVNHYHPSSIDRSVSVLRRATKIPSPTASHRFSINTRNTNTSKNEQELGLTPHNHELIKAKIPVSMEPEIYFQEALKQWEGGNLSEAENSLTKALYLEPVHPVYIYFKAMCYLALNKKYLAKKQFLFANKILSSSEISTTKETNNFEDLRQAINKELIKLMGVSRDKQ</sequence>
<dbReference type="RefSeq" id="WP_163086221.1">
    <property type="nucleotide sequence ID" value="NZ_JAAAWN010000016.1"/>
</dbReference>
<dbReference type="AlphaFoldDB" id="A0A7X5RLS3"/>
<dbReference type="EMBL" id="JAAAWN010000016">
    <property type="protein sequence ID" value="NDV92024.1"/>
    <property type="molecule type" value="Genomic_DNA"/>
</dbReference>
<evidence type="ECO:0000259" key="4">
    <source>
        <dbReference type="PROSITE" id="PS50123"/>
    </source>
</evidence>
<evidence type="ECO:0000256" key="1">
    <source>
        <dbReference type="ARBA" id="ARBA00022603"/>
    </source>
</evidence>
<dbReference type="SUPFAM" id="SSF53335">
    <property type="entry name" value="S-adenosyl-L-methionine-dependent methyltransferases"/>
    <property type="match status" value="1"/>
</dbReference>